<protein>
    <recommendedName>
        <fullName evidence="1">Protein kinase domain-containing protein</fullName>
    </recommendedName>
</protein>
<dbReference type="Gramene" id="TKW00189">
    <property type="protein sequence ID" value="TKW00189"/>
    <property type="gene ID" value="SEVIR_8G091450v2"/>
</dbReference>
<dbReference type="OMA" id="WLAEKEY"/>
<dbReference type="SUPFAM" id="SSF56112">
    <property type="entry name" value="Protein kinase-like (PK-like)"/>
    <property type="match status" value="1"/>
</dbReference>
<name>A0A4U6THY3_SETVI</name>
<dbReference type="AlphaFoldDB" id="A0A4U6THY3"/>
<feature type="domain" description="Protein kinase" evidence="1">
    <location>
        <begin position="36"/>
        <end position="211"/>
    </location>
</feature>
<keyword evidence="3" id="KW-1185">Reference proteome</keyword>
<dbReference type="GO" id="GO:0004672">
    <property type="term" value="F:protein kinase activity"/>
    <property type="evidence" value="ECO:0007669"/>
    <property type="project" value="InterPro"/>
</dbReference>
<dbReference type="Gene3D" id="3.30.200.20">
    <property type="entry name" value="Phosphorylase Kinase, domain 1"/>
    <property type="match status" value="1"/>
</dbReference>
<reference evidence="2" key="1">
    <citation type="submission" date="2019-03" db="EMBL/GenBank/DDBJ databases">
        <title>WGS assembly of Setaria viridis.</title>
        <authorList>
            <person name="Huang P."/>
            <person name="Jenkins J."/>
            <person name="Grimwood J."/>
            <person name="Barry K."/>
            <person name="Healey A."/>
            <person name="Mamidi S."/>
            <person name="Sreedasyam A."/>
            <person name="Shu S."/>
            <person name="Feldman M."/>
            <person name="Wu J."/>
            <person name="Yu Y."/>
            <person name="Chen C."/>
            <person name="Johnson J."/>
            <person name="Rokhsar D."/>
            <person name="Baxter I."/>
            <person name="Schmutz J."/>
            <person name="Brutnell T."/>
            <person name="Kellogg E."/>
        </authorList>
    </citation>
    <scope>NUCLEOTIDE SEQUENCE [LARGE SCALE GENOMIC DNA]</scope>
</reference>
<dbReference type="PANTHER" id="PTHR45707:SF59">
    <property type="entry name" value="PROTEIN KINASE DOMAIN-CONTAINING PROTEIN"/>
    <property type="match status" value="1"/>
</dbReference>
<dbReference type="PANTHER" id="PTHR45707">
    <property type="entry name" value="C2 CALCIUM/LIPID-BINDING PLANT PHOSPHORIBOSYLTRANSFERASE FAMILY PROTEIN"/>
    <property type="match status" value="1"/>
</dbReference>
<dbReference type="Proteomes" id="UP000298652">
    <property type="component" value="Chromosome 8"/>
</dbReference>
<dbReference type="InterPro" id="IPR000719">
    <property type="entry name" value="Prot_kinase_dom"/>
</dbReference>
<evidence type="ECO:0000259" key="1">
    <source>
        <dbReference type="PROSITE" id="PS50011"/>
    </source>
</evidence>
<sequence>MVAEVMRASSESEPTLLSTLPNEVPLDFLREITSDFSDERRLSEDAFGTVYKGVLRNGQLVAVKKLAPYVQVPAGKRFLNAATNLMAVQHDNIVKLLSCCSESKKKVVEDKGRFILVDMDECVLCYEFLHKESLHDYLSDSTRKTDWDTNFKIIKGICQGLSFLHEGMMLGRIVHLDLHPANILLDNNKVQKLQTLVSRNSLIRTNPGHTQ</sequence>
<dbReference type="InterPro" id="IPR011009">
    <property type="entry name" value="Kinase-like_dom_sf"/>
</dbReference>
<gene>
    <name evidence="2" type="ORF">SEVIR_8G091450v2</name>
</gene>
<dbReference type="GO" id="GO:0005524">
    <property type="term" value="F:ATP binding"/>
    <property type="evidence" value="ECO:0007669"/>
    <property type="project" value="InterPro"/>
</dbReference>
<organism evidence="2 3">
    <name type="scientific">Setaria viridis</name>
    <name type="common">Green bristlegrass</name>
    <name type="synonym">Setaria italica subsp. viridis</name>
    <dbReference type="NCBI Taxonomy" id="4556"/>
    <lineage>
        <taxon>Eukaryota</taxon>
        <taxon>Viridiplantae</taxon>
        <taxon>Streptophyta</taxon>
        <taxon>Embryophyta</taxon>
        <taxon>Tracheophyta</taxon>
        <taxon>Spermatophyta</taxon>
        <taxon>Magnoliopsida</taxon>
        <taxon>Liliopsida</taxon>
        <taxon>Poales</taxon>
        <taxon>Poaceae</taxon>
        <taxon>PACMAD clade</taxon>
        <taxon>Panicoideae</taxon>
        <taxon>Panicodae</taxon>
        <taxon>Paniceae</taxon>
        <taxon>Cenchrinae</taxon>
        <taxon>Setaria</taxon>
    </lineage>
</organism>
<evidence type="ECO:0000313" key="3">
    <source>
        <dbReference type="Proteomes" id="UP000298652"/>
    </source>
</evidence>
<dbReference type="EMBL" id="CM016559">
    <property type="protein sequence ID" value="TKW00189.1"/>
    <property type="molecule type" value="Genomic_DNA"/>
</dbReference>
<dbReference type="PROSITE" id="PS50011">
    <property type="entry name" value="PROTEIN_KINASE_DOM"/>
    <property type="match status" value="1"/>
</dbReference>
<accession>A0A4U6THY3</accession>
<dbReference type="Pfam" id="PF07714">
    <property type="entry name" value="PK_Tyr_Ser-Thr"/>
    <property type="match status" value="1"/>
</dbReference>
<dbReference type="InterPro" id="IPR001245">
    <property type="entry name" value="Ser-Thr/Tyr_kinase_cat_dom"/>
</dbReference>
<dbReference type="Gene3D" id="1.10.510.10">
    <property type="entry name" value="Transferase(Phosphotransferase) domain 1"/>
    <property type="match status" value="1"/>
</dbReference>
<proteinExistence type="predicted"/>
<evidence type="ECO:0000313" key="2">
    <source>
        <dbReference type="EMBL" id="TKW00189.1"/>
    </source>
</evidence>